<organism evidence="13 14">
    <name type="scientific">Azospirillum brasilense</name>
    <dbReference type="NCBI Taxonomy" id="192"/>
    <lineage>
        <taxon>Bacteria</taxon>
        <taxon>Pseudomonadati</taxon>
        <taxon>Pseudomonadota</taxon>
        <taxon>Alphaproteobacteria</taxon>
        <taxon>Rhodospirillales</taxon>
        <taxon>Azospirillaceae</taxon>
        <taxon>Azospirillum</taxon>
    </lineage>
</organism>
<evidence type="ECO:0000256" key="1">
    <source>
        <dbReference type="ARBA" id="ARBA00008279"/>
    </source>
</evidence>
<evidence type="ECO:0000256" key="7">
    <source>
        <dbReference type="ARBA" id="ARBA00032345"/>
    </source>
</evidence>
<evidence type="ECO:0000256" key="4">
    <source>
        <dbReference type="ARBA" id="ARBA00022737"/>
    </source>
</evidence>
<dbReference type="InterPro" id="IPR005225">
    <property type="entry name" value="Small_GTP-bd"/>
</dbReference>
<dbReference type="HAMAP" id="MF_00195">
    <property type="entry name" value="GTPase_Der"/>
    <property type="match status" value="1"/>
</dbReference>
<comment type="similarity">
    <text evidence="1 8 9 10">Belongs to the TRAFAC class TrmE-Era-EngA-EngB-Septin-like GTPase superfamily. EngA (Der) GTPase family.</text>
</comment>
<comment type="function">
    <text evidence="8 10">GTPase that plays an essential role in the late steps of ribosome biogenesis.</text>
</comment>
<evidence type="ECO:0000256" key="10">
    <source>
        <dbReference type="RuleBase" id="RU004481"/>
    </source>
</evidence>
<evidence type="ECO:0000256" key="11">
    <source>
        <dbReference type="SAM" id="MobiDB-lite"/>
    </source>
</evidence>
<keyword evidence="4 10" id="KW-0677">Repeat</keyword>
<accession>A0A6L3B8L1</accession>
<dbReference type="InterPro" id="IPR027417">
    <property type="entry name" value="P-loop_NTPase"/>
</dbReference>
<evidence type="ECO:0000256" key="5">
    <source>
        <dbReference type="ARBA" id="ARBA00022741"/>
    </source>
</evidence>
<dbReference type="SMART" id="SM00382">
    <property type="entry name" value="AAA"/>
    <property type="match status" value="2"/>
</dbReference>
<evidence type="ECO:0000256" key="8">
    <source>
        <dbReference type="HAMAP-Rule" id="MF_00195"/>
    </source>
</evidence>
<dbReference type="InterPro" id="IPR015946">
    <property type="entry name" value="KH_dom-like_a/b"/>
</dbReference>
<dbReference type="SUPFAM" id="SSF52540">
    <property type="entry name" value="P-loop containing nucleoside triphosphate hydrolases"/>
    <property type="match status" value="2"/>
</dbReference>
<feature type="binding site" evidence="8">
    <location>
        <begin position="319"/>
        <end position="322"/>
    </location>
    <ligand>
        <name>GTP</name>
        <dbReference type="ChEBI" id="CHEBI:37565"/>
        <label>2</label>
    </ligand>
</feature>
<evidence type="ECO:0000313" key="14">
    <source>
        <dbReference type="Proteomes" id="UP000476837"/>
    </source>
</evidence>
<dbReference type="PRINTS" id="PR00326">
    <property type="entry name" value="GTP1OBG"/>
</dbReference>
<dbReference type="InterPro" id="IPR031166">
    <property type="entry name" value="G_ENGA"/>
</dbReference>
<dbReference type="PANTHER" id="PTHR43834">
    <property type="entry name" value="GTPASE DER"/>
    <property type="match status" value="1"/>
</dbReference>
<keyword evidence="5 8" id="KW-0547">Nucleotide-binding</keyword>
<evidence type="ECO:0000256" key="6">
    <source>
        <dbReference type="ARBA" id="ARBA00023134"/>
    </source>
</evidence>
<feature type="binding site" evidence="8">
    <location>
        <begin position="9"/>
        <end position="16"/>
    </location>
    <ligand>
        <name>GTP</name>
        <dbReference type="ChEBI" id="CHEBI:37565"/>
        <label>1</label>
    </ligand>
</feature>
<evidence type="ECO:0000256" key="2">
    <source>
        <dbReference type="ARBA" id="ARBA00020953"/>
    </source>
</evidence>
<dbReference type="NCBIfam" id="TIGR03594">
    <property type="entry name" value="GTPase_EngA"/>
    <property type="match status" value="1"/>
</dbReference>
<evidence type="ECO:0000259" key="12">
    <source>
        <dbReference type="PROSITE" id="PS51712"/>
    </source>
</evidence>
<dbReference type="InterPro" id="IPR016484">
    <property type="entry name" value="GTPase_Der"/>
</dbReference>
<dbReference type="Gene3D" id="3.40.50.300">
    <property type="entry name" value="P-loop containing nucleotide triphosphate hydrolases"/>
    <property type="match status" value="2"/>
</dbReference>
<dbReference type="GO" id="GO:0042254">
    <property type="term" value="P:ribosome biogenesis"/>
    <property type="evidence" value="ECO:0007669"/>
    <property type="project" value="UniProtKB-KW"/>
</dbReference>
<name>A0A6L3B8L1_AZOBR</name>
<feature type="binding site" evidence="8">
    <location>
        <begin position="119"/>
        <end position="122"/>
    </location>
    <ligand>
        <name>GTP</name>
        <dbReference type="ChEBI" id="CHEBI:37565"/>
        <label>1</label>
    </ligand>
</feature>
<reference evidence="13 14" key="1">
    <citation type="submission" date="2018-07" db="EMBL/GenBank/DDBJ databases">
        <title>Genome sequence of Roseomonas fauriae ATCC 49958.</title>
        <authorList>
            <person name="Sant'Anna F.H."/>
            <person name="Baldani J.I."/>
            <person name="Zilli J.E."/>
            <person name="Reis V.M."/>
            <person name="Hartmann A."/>
            <person name="Cruz L."/>
            <person name="de Souza E.M."/>
            <person name="de Oliveira Pedrosa F."/>
            <person name="Passaglia L.M.P."/>
        </authorList>
    </citation>
    <scope>NUCLEOTIDE SEQUENCE [LARGE SCALE GENOMIC DNA]</scope>
    <source>
        <strain evidence="13 14">ATCC 49958</strain>
    </source>
</reference>
<dbReference type="InterPro" id="IPR003593">
    <property type="entry name" value="AAA+_ATPase"/>
</dbReference>
<feature type="domain" description="EngA-type G" evidence="12">
    <location>
        <begin position="3"/>
        <end position="167"/>
    </location>
</feature>
<feature type="binding site" evidence="8">
    <location>
        <begin position="56"/>
        <end position="60"/>
    </location>
    <ligand>
        <name>GTP</name>
        <dbReference type="ChEBI" id="CHEBI:37565"/>
        <label>1</label>
    </ligand>
</feature>
<dbReference type="FunFam" id="3.30.300.20:FF:000004">
    <property type="entry name" value="GTPase Der"/>
    <property type="match status" value="1"/>
</dbReference>
<dbReference type="AlphaFoldDB" id="A0A6L3B8L1"/>
<dbReference type="Pfam" id="PF01926">
    <property type="entry name" value="MMR_HSR1"/>
    <property type="match status" value="2"/>
</dbReference>
<dbReference type="CDD" id="cd01894">
    <property type="entry name" value="EngA1"/>
    <property type="match status" value="1"/>
</dbReference>
<keyword evidence="3 8" id="KW-0690">Ribosome biogenesis</keyword>
<feature type="domain" description="EngA-type G" evidence="12">
    <location>
        <begin position="201"/>
        <end position="376"/>
    </location>
</feature>
<dbReference type="GO" id="GO:0005525">
    <property type="term" value="F:GTP binding"/>
    <property type="evidence" value="ECO:0007669"/>
    <property type="project" value="UniProtKB-UniRule"/>
</dbReference>
<dbReference type="PROSITE" id="PS51712">
    <property type="entry name" value="G_ENGA"/>
    <property type="match status" value="2"/>
</dbReference>
<dbReference type="PIRSF" id="PIRSF006485">
    <property type="entry name" value="GTP-binding_EngA"/>
    <property type="match status" value="1"/>
</dbReference>
<dbReference type="PANTHER" id="PTHR43834:SF6">
    <property type="entry name" value="GTPASE DER"/>
    <property type="match status" value="1"/>
</dbReference>
<feature type="binding site" evidence="8">
    <location>
        <begin position="207"/>
        <end position="214"/>
    </location>
    <ligand>
        <name>GTP</name>
        <dbReference type="ChEBI" id="CHEBI:37565"/>
        <label>2</label>
    </ligand>
</feature>
<comment type="subunit">
    <text evidence="8">Associates with the 50S ribosomal subunit.</text>
</comment>
<comment type="caution">
    <text evidence="13">The sequence shown here is derived from an EMBL/GenBank/DDBJ whole genome shotgun (WGS) entry which is preliminary data.</text>
</comment>
<dbReference type="InterPro" id="IPR032859">
    <property type="entry name" value="KH_dom-like"/>
</dbReference>
<protein>
    <recommendedName>
        <fullName evidence="2 8">GTPase Der</fullName>
    </recommendedName>
    <alternativeName>
        <fullName evidence="7 8">GTP-binding protein EngA</fullName>
    </alternativeName>
</protein>
<dbReference type="RefSeq" id="WP_149163566.1">
    <property type="nucleotide sequence ID" value="NZ_QOKV01000001.1"/>
</dbReference>
<proteinExistence type="inferred from homology"/>
<evidence type="ECO:0000313" key="13">
    <source>
        <dbReference type="EMBL" id="KAA0688936.1"/>
    </source>
</evidence>
<dbReference type="InterPro" id="IPR006073">
    <property type="entry name" value="GTP-bd"/>
</dbReference>
<feature type="binding site" evidence="8">
    <location>
        <begin position="254"/>
        <end position="258"/>
    </location>
    <ligand>
        <name>GTP</name>
        <dbReference type="ChEBI" id="CHEBI:37565"/>
        <label>2</label>
    </ligand>
</feature>
<sequence>MSFTVALVGRPNVGKSTLFNRLAGKKLALVDDTPGVTRDWRSAPARVGGLSFTVVDTAGLEDVTDDSLEARMRRQTERALERADVALFIVDARTGITPLDRHFAALLRKSKTPVILVANKAEGKVGMTGLYEAFELGLGDPLALSAEHGEGMADLVEALLPYAPPEPEAVEKASAPAKGEGEEELPVGDQPETDEERARPIQIAIVGRPNVGKSTLLNALIGEERVLTGPEAGMTRDAISVDWEWRGRKFRLVDTAGMRRRARVDAKVEKLAVADALRVVRMAQVVLLVVDANQILDKQDLTIARTVVEEGRALVIALNKWDAVDDRAMALRQVEDKLQAALAQIKGVAVVTISALQGKKLDTLLDSILSTYGQWNRRIPTAQLNRWIEGVLDHHPPPLVEGRRVKIRYATQVKARPPTVALFVNKPLDLPESYQRYLIAHLRETFDLPGVPVRLLLRKQKNPYADD</sequence>
<keyword evidence="6 8" id="KW-0342">GTP-binding</keyword>
<evidence type="ECO:0000256" key="3">
    <source>
        <dbReference type="ARBA" id="ARBA00022517"/>
    </source>
</evidence>
<dbReference type="Pfam" id="PF14714">
    <property type="entry name" value="KH_dom-like"/>
    <property type="match status" value="1"/>
</dbReference>
<dbReference type="FunFam" id="3.40.50.300:FF:000040">
    <property type="entry name" value="GTPase Der"/>
    <property type="match status" value="1"/>
</dbReference>
<evidence type="ECO:0000256" key="9">
    <source>
        <dbReference type="PROSITE-ProRule" id="PRU01049"/>
    </source>
</evidence>
<dbReference type="Gene3D" id="3.30.300.20">
    <property type="match status" value="1"/>
</dbReference>
<dbReference type="FunFam" id="3.40.50.300:FF:000057">
    <property type="entry name" value="GTPase Der"/>
    <property type="match status" value="1"/>
</dbReference>
<feature type="region of interest" description="Disordered" evidence="11">
    <location>
        <begin position="167"/>
        <end position="195"/>
    </location>
</feature>
<dbReference type="CDD" id="cd01895">
    <property type="entry name" value="EngA2"/>
    <property type="match status" value="1"/>
</dbReference>
<dbReference type="NCBIfam" id="TIGR00231">
    <property type="entry name" value="small_GTP"/>
    <property type="match status" value="2"/>
</dbReference>
<feature type="compositionally biased region" description="Acidic residues" evidence="11">
    <location>
        <begin position="181"/>
        <end position="195"/>
    </location>
</feature>
<gene>
    <name evidence="8" type="primary">der</name>
    <name evidence="13" type="ORF">DS837_04310</name>
</gene>
<dbReference type="Proteomes" id="UP000476837">
    <property type="component" value="Unassembled WGS sequence"/>
</dbReference>
<dbReference type="EMBL" id="QOKV01000001">
    <property type="protein sequence ID" value="KAA0688936.1"/>
    <property type="molecule type" value="Genomic_DNA"/>
</dbReference>